<evidence type="ECO:0000313" key="10">
    <source>
        <dbReference type="Proteomes" id="UP000019276"/>
    </source>
</evidence>
<dbReference type="STRING" id="1328313.DS2_18775"/>
<evidence type="ECO:0000256" key="6">
    <source>
        <dbReference type="ARBA" id="ARBA00023136"/>
    </source>
</evidence>
<keyword evidence="4 7" id="KW-0812">Transmembrane</keyword>
<evidence type="ECO:0000256" key="1">
    <source>
        <dbReference type="ARBA" id="ARBA00004162"/>
    </source>
</evidence>
<keyword evidence="3" id="KW-1003">Cell membrane</keyword>
<comment type="similarity">
    <text evidence="2 7">Belongs to the ExbD/TolR family.</text>
</comment>
<keyword evidence="5 8" id="KW-1133">Transmembrane helix</keyword>
<dbReference type="GO" id="GO:0005886">
    <property type="term" value="C:plasma membrane"/>
    <property type="evidence" value="ECO:0007669"/>
    <property type="project" value="UniProtKB-SubCell"/>
</dbReference>
<dbReference type="PANTHER" id="PTHR30558:SF3">
    <property type="entry name" value="BIOPOLYMER TRANSPORT PROTEIN EXBD-RELATED"/>
    <property type="match status" value="1"/>
</dbReference>
<evidence type="ECO:0000256" key="2">
    <source>
        <dbReference type="ARBA" id="ARBA00005811"/>
    </source>
</evidence>
<evidence type="ECO:0000256" key="3">
    <source>
        <dbReference type="ARBA" id="ARBA00022475"/>
    </source>
</evidence>
<proteinExistence type="inferred from homology"/>
<comment type="subcellular location">
    <subcellularLocation>
        <location evidence="1">Cell membrane</location>
        <topology evidence="1">Single-pass membrane protein</topology>
    </subcellularLocation>
    <subcellularLocation>
        <location evidence="7">Cell membrane</location>
        <topology evidence="7">Single-pass type II membrane protein</topology>
    </subcellularLocation>
</comment>
<dbReference type="InterPro" id="IPR003400">
    <property type="entry name" value="ExbD"/>
</dbReference>
<feature type="transmembrane region" description="Helical" evidence="8">
    <location>
        <begin position="21"/>
        <end position="39"/>
    </location>
</feature>
<keyword evidence="6 8" id="KW-0472">Membrane</keyword>
<dbReference type="eggNOG" id="COG0848">
    <property type="taxonomic scope" value="Bacteria"/>
</dbReference>
<evidence type="ECO:0008006" key="11">
    <source>
        <dbReference type="Google" id="ProtNLM"/>
    </source>
</evidence>
<dbReference type="PANTHER" id="PTHR30558">
    <property type="entry name" value="EXBD MEMBRANE COMPONENT OF PMF-DRIVEN MACROMOLECULE IMPORT SYSTEM"/>
    <property type="match status" value="1"/>
</dbReference>
<dbReference type="GO" id="GO:0022857">
    <property type="term" value="F:transmembrane transporter activity"/>
    <property type="evidence" value="ECO:0007669"/>
    <property type="project" value="InterPro"/>
</dbReference>
<name>W7QRX0_9ALTE</name>
<comment type="caution">
    <text evidence="9">The sequence shown here is derived from an EMBL/GenBank/DDBJ whole genome shotgun (WGS) entry which is preliminary data.</text>
</comment>
<organism evidence="9 10">
    <name type="scientific">Catenovulum agarivorans DS-2</name>
    <dbReference type="NCBI Taxonomy" id="1328313"/>
    <lineage>
        <taxon>Bacteria</taxon>
        <taxon>Pseudomonadati</taxon>
        <taxon>Pseudomonadota</taxon>
        <taxon>Gammaproteobacteria</taxon>
        <taxon>Alteromonadales</taxon>
        <taxon>Alteromonadaceae</taxon>
        <taxon>Catenovulum</taxon>
    </lineage>
</organism>
<evidence type="ECO:0000313" key="9">
    <source>
        <dbReference type="EMBL" id="EWH08150.1"/>
    </source>
</evidence>
<evidence type="ECO:0000256" key="7">
    <source>
        <dbReference type="RuleBase" id="RU003879"/>
    </source>
</evidence>
<gene>
    <name evidence="9" type="ORF">DS2_18775</name>
</gene>
<evidence type="ECO:0000256" key="8">
    <source>
        <dbReference type="SAM" id="Phobius"/>
    </source>
</evidence>
<keyword evidence="7" id="KW-0653">Protein transport</keyword>
<dbReference type="Proteomes" id="UP000019276">
    <property type="component" value="Unassembled WGS sequence"/>
</dbReference>
<evidence type="ECO:0000256" key="4">
    <source>
        <dbReference type="ARBA" id="ARBA00022692"/>
    </source>
</evidence>
<dbReference type="RefSeq" id="WP_035016609.1">
    <property type="nucleotide sequence ID" value="NZ_ARZY01000064.1"/>
</dbReference>
<keyword evidence="10" id="KW-1185">Reference proteome</keyword>
<keyword evidence="7" id="KW-0813">Transport</keyword>
<protein>
    <recommendedName>
        <fullName evidence="11">Biopolymer transport protein ExbD/TolR</fullName>
    </recommendedName>
</protein>
<dbReference type="AlphaFoldDB" id="W7QRX0"/>
<dbReference type="GO" id="GO:0015031">
    <property type="term" value="P:protein transport"/>
    <property type="evidence" value="ECO:0007669"/>
    <property type="project" value="UniProtKB-KW"/>
</dbReference>
<evidence type="ECO:0000256" key="5">
    <source>
        <dbReference type="ARBA" id="ARBA00022989"/>
    </source>
</evidence>
<dbReference type="OrthoDB" id="9150865at2"/>
<dbReference type="Pfam" id="PF02472">
    <property type="entry name" value="ExbD"/>
    <property type="match status" value="1"/>
</dbReference>
<sequence length="180" mass="20148">MAFGRRKLKKVRQDAELDITSFMNLMIVLVPVLLLSLVFSQIRILNIQLPAQAEGESEADPEQQILELVVNEQGFTLNYPSNVMLKAFAKEADGRYPYQELSEYLQSLKQTFQQQKIDKSDIVLLLAENTDYQTIVSTMDTVRSFKAVVAANLVDAELFPDISLGDAPTSQSAESTAEEL</sequence>
<dbReference type="EMBL" id="ARZY01000064">
    <property type="protein sequence ID" value="EWH08150.1"/>
    <property type="molecule type" value="Genomic_DNA"/>
</dbReference>
<reference evidence="9 10" key="1">
    <citation type="journal article" date="2014" name="Genome Announc.">
        <title>Draft Genome Sequence of the Agar-Degrading Bacterium Catenovulum sp. Strain DS-2, Isolated from Intestines of Haliotis diversicolor.</title>
        <authorList>
            <person name="Shan D."/>
            <person name="Li X."/>
            <person name="Gu Z."/>
            <person name="Wei G."/>
            <person name="Gao Z."/>
            <person name="Shao Z."/>
        </authorList>
    </citation>
    <scope>NUCLEOTIDE SEQUENCE [LARGE SCALE GENOMIC DNA]</scope>
    <source>
        <strain evidence="9 10">DS-2</strain>
    </source>
</reference>
<accession>W7QRX0</accession>
<dbReference type="PATRIC" id="fig|1328313.3.peg.3834"/>